<sequence length="176" mass="20538">MNKNDNMQEISNDLKEVLEKFGSLNNAIESESDKAKIAISKPEATKNEAQIAKMNDKRAMQENKKQHILKFIADIEKNESLKNEQKIAHELQLAQMKKHNDFKIKEPMDDLKKEECEEMKRRKEKFDKEIADAVAKKKNLYLPYEGKAYVPAVKKHESHLHSAQIISNYKSCKFFE</sequence>
<evidence type="ECO:0000313" key="1">
    <source>
        <dbReference type="Proteomes" id="UP000887580"/>
    </source>
</evidence>
<dbReference type="Proteomes" id="UP000887580">
    <property type="component" value="Unplaced"/>
</dbReference>
<name>A0AC35GTE9_9BILA</name>
<evidence type="ECO:0000313" key="2">
    <source>
        <dbReference type="WBParaSite" id="PS1159_v2.g8656.t1"/>
    </source>
</evidence>
<organism evidence="1 2">
    <name type="scientific">Panagrolaimus sp. PS1159</name>
    <dbReference type="NCBI Taxonomy" id="55785"/>
    <lineage>
        <taxon>Eukaryota</taxon>
        <taxon>Metazoa</taxon>
        <taxon>Ecdysozoa</taxon>
        <taxon>Nematoda</taxon>
        <taxon>Chromadorea</taxon>
        <taxon>Rhabditida</taxon>
        <taxon>Tylenchina</taxon>
        <taxon>Panagrolaimomorpha</taxon>
        <taxon>Panagrolaimoidea</taxon>
        <taxon>Panagrolaimidae</taxon>
        <taxon>Panagrolaimus</taxon>
    </lineage>
</organism>
<protein>
    <submittedName>
        <fullName evidence="2">Uncharacterized protein</fullName>
    </submittedName>
</protein>
<accession>A0AC35GTE9</accession>
<reference evidence="2" key="1">
    <citation type="submission" date="2022-11" db="UniProtKB">
        <authorList>
            <consortium name="WormBaseParasite"/>
        </authorList>
    </citation>
    <scope>IDENTIFICATION</scope>
</reference>
<dbReference type="WBParaSite" id="PS1159_v2.g8656.t1">
    <property type="protein sequence ID" value="PS1159_v2.g8656.t1"/>
    <property type="gene ID" value="PS1159_v2.g8656"/>
</dbReference>
<proteinExistence type="predicted"/>